<keyword evidence="2" id="KW-0808">Transferase</keyword>
<dbReference type="AntiFam" id="ANF00250">
    <property type="entry name" value="Shadow ORF (opposite ACADL)"/>
</dbReference>
<accession>A0A9P8TYH9</accession>
<comment type="caution">
    <text evidence="2">The sequence shown here is derived from an EMBL/GenBank/DDBJ whole genome shotgun (WGS) entry which is preliminary data.</text>
</comment>
<protein>
    <submittedName>
        <fullName evidence="2">Protein kinase C-like protein</fullName>
    </submittedName>
</protein>
<name>A0A9P8TYH9_9HYPO</name>
<dbReference type="AlphaFoldDB" id="A0A9P8TYH9"/>
<dbReference type="GO" id="GO:0016301">
    <property type="term" value="F:kinase activity"/>
    <property type="evidence" value="ECO:0007669"/>
    <property type="project" value="UniProtKB-KW"/>
</dbReference>
<proteinExistence type="predicted"/>
<feature type="region of interest" description="Disordered" evidence="1">
    <location>
        <begin position="222"/>
        <end position="253"/>
    </location>
</feature>
<evidence type="ECO:0000256" key="1">
    <source>
        <dbReference type="SAM" id="MobiDB-lite"/>
    </source>
</evidence>
<gene>
    <name evidence="2" type="ORF">Trco_001755</name>
</gene>
<evidence type="ECO:0000313" key="3">
    <source>
        <dbReference type="Proteomes" id="UP000827724"/>
    </source>
</evidence>
<keyword evidence="3" id="KW-1185">Reference proteome</keyword>
<dbReference type="Proteomes" id="UP000827724">
    <property type="component" value="Unassembled WGS sequence"/>
</dbReference>
<sequence>MNRGVGDGANLAVAEVLLGQALAHEAHAAHPLDAEAADAAGDLGGVELGHGGVLDEVLAGLLLAGGVVDQGAGGGDLGVGLGELVLHALELADEGAELLAVVPGVLDGVFPGAEREAGHLGGDADAALVEDADGVLVALAALAEDVVLGDDDVVEVEDAGAAGADAELLLLLGDGEALGALVDDEGGDALVALGRVEVGEDEEDAGLDRVCDPHLGAVDDEAVGGLGGARGHGEGVGAGDGLGEAEGGDGVGGEAREVRSLDVLGSPLEDGGVAERVVDVAQDADAGVGARELLNGDDGRGEVHAGAAVLLGDLDAHEALLEELLHNGRVHGLGLVHLAGLGQDDVVCESGDGLGHGGLDLGEPWHVAALRRDGDGDAFSLHIASGSRADDAGGRASLGEDPAASQSRAQGPCK</sequence>
<keyword evidence="2" id="KW-0418">Kinase</keyword>
<feature type="compositionally biased region" description="Gly residues" evidence="1">
    <location>
        <begin position="224"/>
        <end position="253"/>
    </location>
</feature>
<dbReference type="EMBL" id="JAIWOZ010000002">
    <property type="protein sequence ID" value="KAH6608409.1"/>
    <property type="molecule type" value="Genomic_DNA"/>
</dbReference>
<reference evidence="2" key="1">
    <citation type="submission" date="2021-08" db="EMBL/GenBank/DDBJ databases">
        <title>Chromosome-Level Trichoderma cornu-damae using Hi-C Data.</title>
        <authorList>
            <person name="Kim C.S."/>
        </authorList>
    </citation>
    <scope>NUCLEOTIDE SEQUENCE</scope>
    <source>
        <strain evidence="2">KA19-0412C</strain>
    </source>
</reference>
<evidence type="ECO:0000313" key="2">
    <source>
        <dbReference type="EMBL" id="KAH6608409.1"/>
    </source>
</evidence>
<organism evidence="2 3">
    <name type="scientific">Trichoderma cornu-damae</name>
    <dbReference type="NCBI Taxonomy" id="654480"/>
    <lineage>
        <taxon>Eukaryota</taxon>
        <taxon>Fungi</taxon>
        <taxon>Dikarya</taxon>
        <taxon>Ascomycota</taxon>
        <taxon>Pezizomycotina</taxon>
        <taxon>Sordariomycetes</taxon>
        <taxon>Hypocreomycetidae</taxon>
        <taxon>Hypocreales</taxon>
        <taxon>Hypocreaceae</taxon>
        <taxon>Trichoderma</taxon>
    </lineage>
</organism>
<feature type="region of interest" description="Disordered" evidence="1">
    <location>
        <begin position="387"/>
        <end position="414"/>
    </location>
</feature>
<feature type="compositionally biased region" description="Polar residues" evidence="1">
    <location>
        <begin position="404"/>
        <end position="414"/>
    </location>
</feature>